<sequence>MAQNFLAILILCSILVGAEARYRSTGQFQEWYPEYGPIFTRIRDDNCSAEFQNYLDGVNNISIEKLESQGGSEHSRFVQPVMLCILDHTNEYVKAGMSSAQVILGITPSILSIMGPSSEEFATLSVVGMRPILSSLLAVAAPSVFSSRAFEMVQPRDVLGSGRGSSFSNGRITWKRRALVLGEYLLVLSALGNTGLLSYQAGIRTANPISGNFVFFPAVWAAMAVPIHVTAVVLVRLRARLVSKNPPGFWARELCLPSEPASIFVQWGEKTKGFVAGGWLHSIFIIGHLIFGTVIFSSLQFIGQADAIGVLGRYMASVLVCRMVLMYELALLGKRHIAVDMGEKAYREVPAASEDDGRHSLVQPAIFEGRTGI</sequence>
<feature type="transmembrane region" description="Helical" evidence="1">
    <location>
        <begin position="279"/>
        <end position="302"/>
    </location>
</feature>
<keyword evidence="2" id="KW-0732">Signal</keyword>
<dbReference type="Proteomes" id="UP001201980">
    <property type="component" value="Unassembled WGS sequence"/>
</dbReference>
<proteinExistence type="predicted"/>
<evidence type="ECO:0000256" key="2">
    <source>
        <dbReference type="SAM" id="SignalP"/>
    </source>
</evidence>
<feature type="transmembrane region" description="Helical" evidence="1">
    <location>
        <begin position="178"/>
        <end position="201"/>
    </location>
</feature>
<keyword evidence="1" id="KW-0812">Transmembrane</keyword>
<feature type="signal peptide" evidence="2">
    <location>
        <begin position="1"/>
        <end position="20"/>
    </location>
</feature>
<keyword evidence="4" id="KW-1185">Reference proteome</keyword>
<gene>
    <name evidence="3" type="ORF">MKZ38_002522</name>
</gene>
<protein>
    <submittedName>
        <fullName evidence="3">Uncharacterized protein</fullName>
    </submittedName>
</protein>
<evidence type="ECO:0000256" key="1">
    <source>
        <dbReference type="SAM" id="Phobius"/>
    </source>
</evidence>
<name>A0AAD5WQR7_9PEZI</name>
<organism evidence="3 4">
    <name type="scientific">Zalerion maritima</name>
    <dbReference type="NCBI Taxonomy" id="339359"/>
    <lineage>
        <taxon>Eukaryota</taxon>
        <taxon>Fungi</taxon>
        <taxon>Dikarya</taxon>
        <taxon>Ascomycota</taxon>
        <taxon>Pezizomycotina</taxon>
        <taxon>Sordariomycetes</taxon>
        <taxon>Lulworthiomycetidae</taxon>
        <taxon>Lulworthiales</taxon>
        <taxon>Lulworthiaceae</taxon>
        <taxon>Zalerion</taxon>
    </lineage>
</organism>
<keyword evidence="1" id="KW-1133">Transmembrane helix</keyword>
<dbReference type="AlphaFoldDB" id="A0AAD5WQR7"/>
<feature type="transmembrane region" description="Helical" evidence="1">
    <location>
        <begin position="213"/>
        <end position="235"/>
    </location>
</feature>
<feature type="transmembrane region" description="Helical" evidence="1">
    <location>
        <begin position="314"/>
        <end position="332"/>
    </location>
</feature>
<comment type="caution">
    <text evidence="3">The sequence shown here is derived from an EMBL/GenBank/DDBJ whole genome shotgun (WGS) entry which is preliminary data.</text>
</comment>
<evidence type="ECO:0000313" key="4">
    <source>
        <dbReference type="Proteomes" id="UP001201980"/>
    </source>
</evidence>
<evidence type="ECO:0000313" key="3">
    <source>
        <dbReference type="EMBL" id="KAJ2900240.1"/>
    </source>
</evidence>
<reference evidence="3" key="1">
    <citation type="submission" date="2022-07" db="EMBL/GenBank/DDBJ databases">
        <title>Draft genome sequence of Zalerion maritima ATCC 34329, a (micro)plastics degrading marine fungus.</title>
        <authorList>
            <person name="Paco A."/>
            <person name="Goncalves M.F.M."/>
            <person name="Rocha-Santos T.A.P."/>
            <person name="Alves A."/>
        </authorList>
    </citation>
    <scope>NUCLEOTIDE SEQUENCE</scope>
    <source>
        <strain evidence="3">ATCC 34329</strain>
    </source>
</reference>
<feature type="chain" id="PRO_5042194548" evidence="2">
    <location>
        <begin position="21"/>
        <end position="373"/>
    </location>
</feature>
<dbReference type="EMBL" id="JAKWBI020000176">
    <property type="protein sequence ID" value="KAJ2900240.1"/>
    <property type="molecule type" value="Genomic_DNA"/>
</dbReference>
<accession>A0AAD5WQR7</accession>
<keyword evidence="1" id="KW-0472">Membrane</keyword>